<keyword evidence="4" id="KW-1185">Reference proteome</keyword>
<comment type="caution">
    <text evidence="3">The sequence shown here is derived from an EMBL/GenBank/DDBJ whole genome shotgun (WGS) entry which is preliminary data.</text>
</comment>
<evidence type="ECO:0000313" key="3">
    <source>
        <dbReference type="EMBL" id="CAJ0952199.1"/>
    </source>
</evidence>
<accession>A0ABN9LVZ0</accession>
<dbReference type="Proteomes" id="UP001176940">
    <property type="component" value="Unassembled WGS sequence"/>
</dbReference>
<feature type="region of interest" description="Disordered" evidence="1">
    <location>
        <begin position="98"/>
        <end position="144"/>
    </location>
</feature>
<sequence>MSRSIHQFDIAPHTVQELTDALIQVSEEIALENIRRLFMSMPKYHKEVFVLKMDQPTAITETAQKITSIEEQLGSTLSSTEWQSLKTKTDKIIEDHRKALQDKKRSKFQRDSDDYIQDRKRPPTRSRGHHTGGDEQGGPPANTADRMITRSQITNISPDCILATFDVKSLYTSIEHDLGITAVSELLQTSNLGDNSTQLCLDLLSIVLRENYFLFGDQFYLQTRGTAMGANMSPAYANIYMDNFEQSYVYTNALFQQYSKCWLRFIDDIFCLWVGTPEDLLFFTEVLNSIRSELQFTLNWHMTQIFFLDTLVIKNDKGTLSTDIFTKPTDTNNLLHYTSCHPSSTKKQLASFPVYTNHEDSVGD</sequence>
<evidence type="ECO:0000259" key="2">
    <source>
        <dbReference type="PROSITE" id="PS50878"/>
    </source>
</evidence>
<dbReference type="PROSITE" id="PS50878">
    <property type="entry name" value="RT_POL"/>
    <property type="match status" value="1"/>
</dbReference>
<dbReference type="EMBL" id="CAUEEQ010034497">
    <property type="protein sequence ID" value="CAJ0952199.1"/>
    <property type="molecule type" value="Genomic_DNA"/>
</dbReference>
<gene>
    <name evidence="3" type="ORF">RIMI_LOCUS13774191</name>
</gene>
<feature type="compositionally biased region" description="Basic and acidic residues" evidence="1">
    <location>
        <begin position="98"/>
        <end position="121"/>
    </location>
</feature>
<feature type="domain" description="Reverse transcriptase" evidence="2">
    <location>
        <begin position="1"/>
        <end position="324"/>
    </location>
</feature>
<dbReference type="PANTHER" id="PTHR21301:SF12">
    <property type="match status" value="1"/>
</dbReference>
<dbReference type="PANTHER" id="PTHR21301">
    <property type="entry name" value="REVERSE TRANSCRIPTASE"/>
    <property type="match status" value="1"/>
</dbReference>
<dbReference type="Pfam" id="PF00078">
    <property type="entry name" value="RVT_1"/>
    <property type="match status" value="1"/>
</dbReference>
<protein>
    <recommendedName>
        <fullName evidence="2">Reverse transcriptase domain-containing protein</fullName>
    </recommendedName>
</protein>
<proteinExistence type="predicted"/>
<name>A0ABN9LVZ0_9NEOB</name>
<organism evidence="3 4">
    <name type="scientific">Ranitomeya imitator</name>
    <name type="common">mimic poison frog</name>
    <dbReference type="NCBI Taxonomy" id="111125"/>
    <lineage>
        <taxon>Eukaryota</taxon>
        <taxon>Metazoa</taxon>
        <taxon>Chordata</taxon>
        <taxon>Craniata</taxon>
        <taxon>Vertebrata</taxon>
        <taxon>Euteleostomi</taxon>
        <taxon>Amphibia</taxon>
        <taxon>Batrachia</taxon>
        <taxon>Anura</taxon>
        <taxon>Neobatrachia</taxon>
        <taxon>Hyloidea</taxon>
        <taxon>Dendrobatidae</taxon>
        <taxon>Dendrobatinae</taxon>
        <taxon>Ranitomeya</taxon>
    </lineage>
</organism>
<evidence type="ECO:0000313" key="4">
    <source>
        <dbReference type="Proteomes" id="UP001176940"/>
    </source>
</evidence>
<reference evidence="3" key="1">
    <citation type="submission" date="2023-07" db="EMBL/GenBank/DDBJ databases">
        <authorList>
            <person name="Stuckert A."/>
        </authorList>
    </citation>
    <scope>NUCLEOTIDE SEQUENCE</scope>
</reference>
<dbReference type="InterPro" id="IPR000477">
    <property type="entry name" value="RT_dom"/>
</dbReference>
<evidence type="ECO:0000256" key="1">
    <source>
        <dbReference type="SAM" id="MobiDB-lite"/>
    </source>
</evidence>